<dbReference type="InterPro" id="IPR039424">
    <property type="entry name" value="SBP_5"/>
</dbReference>
<dbReference type="EMBL" id="LXEW01000024">
    <property type="protein sequence ID" value="OAT52253.1"/>
    <property type="molecule type" value="Genomic_DNA"/>
</dbReference>
<accession>A0A1B7JWG5</accession>
<protein>
    <submittedName>
        <fullName evidence="6">Periplasmic substrate-binding component of an ABC superfamily dipeptide transporter</fullName>
    </submittedName>
</protein>
<keyword evidence="3 4" id="KW-0732">Signal</keyword>
<dbReference type="PANTHER" id="PTHR30290">
    <property type="entry name" value="PERIPLASMIC BINDING COMPONENT OF ABC TRANSPORTER"/>
    <property type="match status" value="1"/>
</dbReference>
<dbReference type="PROSITE" id="PS01040">
    <property type="entry name" value="SBP_BACTERIAL_5"/>
    <property type="match status" value="1"/>
</dbReference>
<keyword evidence="2" id="KW-0813">Transport</keyword>
<dbReference type="GO" id="GO:0030288">
    <property type="term" value="C:outer membrane-bounded periplasmic space"/>
    <property type="evidence" value="ECO:0007669"/>
    <property type="project" value="UniProtKB-ARBA"/>
</dbReference>
<evidence type="ECO:0000256" key="1">
    <source>
        <dbReference type="ARBA" id="ARBA00005695"/>
    </source>
</evidence>
<evidence type="ECO:0000313" key="7">
    <source>
        <dbReference type="Proteomes" id="UP000078224"/>
    </source>
</evidence>
<proteinExistence type="inferred from homology"/>
<evidence type="ECO:0000259" key="5">
    <source>
        <dbReference type="Pfam" id="PF00496"/>
    </source>
</evidence>
<dbReference type="Gene3D" id="3.10.105.10">
    <property type="entry name" value="Dipeptide-binding Protein, Domain 3"/>
    <property type="match status" value="1"/>
</dbReference>
<sequence>MKMRFCRWIAGILLLSIFSSSPTCSASQGDVLLLGQVAEPQSLDPQVATAANDSRILVNIYEGLVRNGDGSLTLEPSLAKSWKVSDDGLTYTFNLRDNVKFHDGSSFDAQAVKFTFERMLDNKHPYYHTGPFPLSFFFSAIDKIETPDNQTVVFKLKEPFAPFLSNLATPAGLIVSPAAVKQYDKDFSRHPSGTGPFKFTEWTANQRVVVAANEEYWDTRPTLNYVVFRPITDANTRVAEMLSGGIDAMVEVPADNVPLFSSDKRFRLYEATGPHVWYGMLNTSQPPFDDVRVRQAVNYAVNKDNIVKYILQGSADVSEGPIPSAFDWAFDAETQAYPYDPQKARELIKAAGAEGQKIVFYVTEGGSGMLDPIPMATAIQADLKAVGLSVEIQTFEWNTYLSKVNSGLKQAHMAEMAWMTNDPDTLPFLTLHSNSWPEKGGFNSGYYSNKELDALLDKARVSNDLAERAQLYRQVQKIVHRDAPWLFVANWKQNAVASERISNFKLQPNFNLLLKDVRKD</sequence>
<evidence type="ECO:0000256" key="3">
    <source>
        <dbReference type="ARBA" id="ARBA00022729"/>
    </source>
</evidence>
<evidence type="ECO:0000313" key="6">
    <source>
        <dbReference type="EMBL" id="OAT52253.1"/>
    </source>
</evidence>
<dbReference type="AlphaFoldDB" id="A0A1B7JWG5"/>
<dbReference type="InterPro" id="IPR000914">
    <property type="entry name" value="SBP_5_dom"/>
</dbReference>
<feature type="chain" id="PRO_5008595583" evidence="4">
    <location>
        <begin position="26"/>
        <end position="520"/>
    </location>
</feature>
<organism evidence="6 7">
    <name type="scientific">Providencia heimbachae ATCC 35613</name>
    <dbReference type="NCBI Taxonomy" id="1354272"/>
    <lineage>
        <taxon>Bacteria</taxon>
        <taxon>Pseudomonadati</taxon>
        <taxon>Pseudomonadota</taxon>
        <taxon>Gammaproteobacteria</taxon>
        <taxon>Enterobacterales</taxon>
        <taxon>Morganellaceae</taxon>
        <taxon>Providencia</taxon>
    </lineage>
</organism>
<dbReference type="CDD" id="cd08493">
    <property type="entry name" value="PBP2_DppA_like"/>
    <property type="match status" value="1"/>
</dbReference>
<dbReference type="InterPro" id="IPR023765">
    <property type="entry name" value="SBP_5_CS"/>
</dbReference>
<evidence type="ECO:0000256" key="4">
    <source>
        <dbReference type="SAM" id="SignalP"/>
    </source>
</evidence>
<evidence type="ECO:0000256" key="2">
    <source>
        <dbReference type="ARBA" id="ARBA00022448"/>
    </source>
</evidence>
<feature type="signal peptide" evidence="4">
    <location>
        <begin position="1"/>
        <end position="25"/>
    </location>
</feature>
<keyword evidence="7" id="KW-1185">Reference proteome</keyword>
<dbReference type="GO" id="GO:0043190">
    <property type="term" value="C:ATP-binding cassette (ABC) transporter complex"/>
    <property type="evidence" value="ECO:0007669"/>
    <property type="project" value="InterPro"/>
</dbReference>
<dbReference type="Proteomes" id="UP000078224">
    <property type="component" value="Unassembled WGS sequence"/>
</dbReference>
<comment type="caution">
    <text evidence="6">The sequence shown here is derived from an EMBL/GenBank/DDBJ whole genome shotgun (WGS) entry which is preliminary data.</text>
</comment>
<dbReference type="GO" id="GO:0015833">
    <property type="term" value="P:peptide transport"/>
    <property type="evidence" value="ECO:0007669"/>
    <property type="project" value="TreeGrafter"/>
</dbReference>
<gene>
    <name evidence="6" type="ORF">M998_1667</name>
</gene>
<dbReference type="RefSeq" id="WP_068908397.1">
    <property type="nucleotide sequence ID" value="NZ_LXEW01000024.1"/>
</dbReference>
<dbReference type="InterPro" id="IPR030678">
    <property type="entry name" value="Peptide/Ni-bd"/>
</dbReference>
<dbReference type="Pfam" id="PF00496">
    <property type="entry name" value="SBP_bac_5"/>
    <property type="match status" value="1"/>
</dbReference>
<dbReference type="SUPFAM" id="SSF53850">
    <property type="entry name" value="Periplasmic binding protein-like II"/>
    <property type="match status" value="1"/>
</dbReference>
<reference evidence="6 7" key="1">
    <citation type="submission" date="2016-04" db="EMBL/GenBank/DDBJ databases">
        <title>ATOL: Assembling a taxonomically balanced genome-scale reconstruction of the evolutionary history of the Enterobacteriaceae.</title>
        <authorList>
            <person name="Plunkett G.III."/>
            <person name="Neeno-Eckwall E.C."/>
            <person name="Glasner J.D."/>
            <person name="Perna N.T."/>
        </authorList>
    </citation>
    <scope>NUCLEOTIDE SEQUENCE [LARGE SCALE GENOMIC DNA]</scope>
    <source>
        <strain evidence="6 7">ATCC 35613</strain>
    </source>
</reference>
<dbReference type="Gene3D" id="3.40.190.10">
    <property type="entry name" value="Periplasmic binding protein-like II"/>
    <property type="match status" value="1"/>
</dbReference>
<comment type="similarity">
    <text evidence="1">Belongs to the bacterial solute-binding protein 5 family.</text>
</comment>
<name>A0A1B7JWG5_9GAMM</name>
<dbReference type="Gene3D" id="3.90.76.10">
    <property type="entry name" value="Dipeptide-binding Protein, Domain 1"/>
    <property type="match status" value="1"/>
</dbReference>
<feature type="domain" description="Solute-binding protein family 5" evidence="5">
    <location>
        <begin position="74"/>
        <end position="433"/>
    </location>
</feature>
<dbReference type="OrthoDB" id="9801912at2"/>
<dbReference type="PIRSF" id="PIRSF002741">
    <property type="entry name" value="MppA"/>
    <property type="match status" value="1"/>
</dbReference>
<dbReference type="GO" id="GO:1904680">
    <property type="term" value="F:peptide transmembrane transporter activity"/>
    <property type="evidence" value="ECO:0007669"/>
    <property type="project" value="TreeGrafter"/>
</dbReference>
<dbReference type="PATRIC" id="fig|1354272.4.peg.1695"/>
<dbReference type="PANTHER" id="PTHR30290:SF9">
    <property type="entry name" value="OLIGOPEPTIDE-BINDING PROTEIN APPA"/>
    <property type="match status" value="1"/>
</dbReference>